<dbReference type="InterPro" id="IPR016169">
    <property type="entry name" value="FAD-bd_PCMH_sub2"/>
</dbReference>
<dbReference type="OrthoDB" id="415825at2759"/>
<keyword evidence="4" id="KW-0274">FAD</keyword>
<dbReference type="InterPro" id="IPR036318">
    <property type="entry name" value="FAD-bd_PCMH-like_sf"/>
</dbReference>
<comment type="cofactor">
    <cofactor evidence="1">
        <name>FAD</name>
        <dbReference type="ChEBI" id="CHEBI:57692"/>
    </cofactor>
</comment>
<evidence type="ECO:0000313" key="7">
    <source>
        <dbReference type="EMBL" id="RYP00866.1"/>
    </source>
</evidence>
<comment type="caution">
    <text evidence="7">The sequence shown here is derived from an EMBL/GenBank/DDBJ whole genome shotgun (WGS) entry which is preliminary data.</text>
</comment>
<name>A0A4Q4T818_9PEZI</name>
<evidence type="ECO:0000256" key="6">
    <source>
        <dbReference type="SAM" id="MobiDB-lite"/>
    </source>
</evidence>
<dbReference type="Proteomes" id="UP000293360">
    <property type="component" value="Unassembled WGS sequence"/>
</dbReference>
<evidence type="ECO:0000256" key="1">
    <source>
        <dbReference type="ARBA" id="ARBA00001974"/>
    </source>
</evidence>
<evidence type="ECO:0000256" key="5">
    <source>
        <dbReference type="ARBA" id="ARBA00023002"/>
    </source>
</evidence>
<feature type="region of interest" description="Disordered" evidence="6">
    <location>
        <begin position="143"/>
        <end position="165"/>
    </location>
</feature>
<evidence type="ECO:0000256" key="2">
    <source>
        <dbReference type="ARBA" id="ARBA00005466"/>
    </source>
</evidence>
<keyword evidence="5" id="KW-0560">Oxidoreductase</keyword>
<dbReference type="STRING" id="155417.A0A4Q4T818"/>
<feature type="compositionally biased region" description="Basic residues" evidence="6">
    <location>
        <begin position="156"/>
        <end position="165"/>
    </location>
</feature>
<evidence type="ECO:0000256" key="3">
    <source>
        <dbReference type="ARBA" id="ARBA00022630"/>
    </source>
</evidence>
<dbReference type="Gene3D" id="3.30.465.10">
    <property type="match status" value="1"/>
</dbReference>
<comment type="similarity">
    <text evidence="2">Belongs to the oxygen-dependent FAD-linked oxidoreductase family.</text>
</comment>
<dbReference type="GO" id="GO:0016491">
    <property type="term" value="F:oxidoreductase activity"/>
    <property type="evidence" value="ECO:0007669"/>
    <property type="project" value="UniProtKB-KW"/>
</dbReference>
<dbReference type="PANTHER" id="PTHR42973">
    <property type="entry name" value="BINDING OXIDOREDUCTASE, PUTATIVE (AFU_ORTHOLOGUE AFUA_1G17690)-RELATED"/>
    <property type="match status" value="1"/>
</dbReference>
<dbReference type="EMBL" id="QJNU01000376">
    <property type="protein sequence ID" value="RYP00866.1"/>
    <property type="molecule type" value="Genomic_DNA"/>
</dbReference>
<keyword evidence="3" id="KW-0285">Flavoprotein</keyword>
<evidence type="ECO:0000256" key="4">
    <source>
        <dbReference type="ARBA" id="ARBA00022827"/>
    </source>
</evidence>
<reference evidence="7 8" key="1">
    <citation type="submission" date="2018-06" db="EMBL/GenBank/DDBJ databases">
        <title>Complete Genomes of Monosporascus.</title>
        <authorList>
            <person name="Robinson A.J."/>
            <person name="Natvig D.O."/>
        </authorList>
    </citation>
    <scope>NUCLEOTIDE SEQUENCE [LARGE SCALE GENOMIC DNA]</scope>
    <source>
        <strain evidence="7 8">CBS 110550</strain>
    </source>
</reference>
<proteinExistence type="inferred from homology"/>
<accession>A0A4Q4T818</accession>
<sequence length="165" mass="18245">MIRARLYQHLQMLSLNIVDAASNKKIVTAQSDLDLWWALKGAGANFGIVTSGVFKSYPLPQANNIAWTGPVVFDQNQLEQVISAMNDIDLEPEMQLDNAPTVIALPFYLGNEEARRVGRCHAIAIPWHDDPALADEANEFGQKARATGPPWTGRPVRSRKVPTLL</sequence>
<keyword evidence="8" id="KW-1185">Reference proteome</keyword>
<dbReference type="SUPFAM" id="SSF56176">
    <property type="entry name" value="FAD-binding/transporter-associated domain-like"/>
    <property type="match status" value="1"/>
</dbReference>
<organism evidence="7 8">
    <name type="scientific">Monosporascus ibericus</name>
    <dbReference type="NCBI Taxonomy" id="155417"/>
    <lineage>
        <taxon>Eukaryota</taxon>
        <taxon>Fungi</taxon>
        <taxon>Dikarya</taxon>
        <taxon>Ascomycota</taxon>
        <taxon>Pezizomycotina</taxon>
        <taxon>Sordariomycetes</taxon>
        <taxon>Xylariomycetidae</taxon>
        <taxon>Xylariales</taxon>
        <taxon>Xylariales incertae sedis</taxon>
        <taxon>Monosporascus</taxon>
    </lineage>
</organism>
<gene>
    <name evidence="7" type="ORF">DL764_006389</name>
</gene>
<dbReference type="Gene3D" id="3.40.462.20">
    <property type="match status" value="1"/>
</dbReference>
<dbReference type="GO" id="GO:0050660">
    <property type="term" value="F:flavin adenine dinucleotide binding"/>
    <property type="evidence" value="ECO:0007669"/>
    <property type="project" value="InterPro"/>
</dbReference>
<dbReference type="AlphaFoldDB" id="A0A4Q4T818"/>
<protein>
    <submittedName>
        <fullName evidence="7">Uncharacterized protein</fullName>
    </submittedName>
</protein>
<evidence type="ECO:0000313" key="8">
    <source>
        <dbReference type="Proteomes" id="UP000293360"/>
    </source>
</evidence>
<dbReference type="PANTHER" id="PTHR42973:SF39">
    <property type="entry name" value="FAD-BINDING PCMH-TYPE DOMAIN-CONTAINING PROTEIN"/>
    <property type="match status" value="1"/>
</dbReference>
<dbReference type="InterPro" id="IPR050416">
    <property type="entry name" value="FAD-linked_Oxidoreductase"/>
</dbReference>